<accession>A0A7G9R1D0</accession>
<evidence type="ECO:0000256" key="6">
    <source>
        <dbReference type="ARBA" id="ARBA00023136"/>
    </source>
</evidence>
<dbReference type="GO" id="GO:0140359">
    <property type="term" value="F:ABC-type transporter activity"/>
    <property type="evidence" value="ECO:0007669"/>
    <property type="project" value="InterPro"/>
</dbReference>
<evidence type="ECO:0000256" key="2">
    <source>
        <dbReference type="ARBA" id="ARBA00022692"/>
    </source>
</evidence>
<evidence type="ECO:0000313" key="11">
    <source>
        <dbReference type="Proteomes" id="UP000515976"/>
    </source>
</evidence>
<evidence type="ECO:0000256" key="1">
    <source>
        <dbReference type="ARBA" id="ARBA00004651"/>
    </source>
</evidence>
<name>A0A7G9R1D0_9MICO</name>
<dbReference type="InterPro" id="IPR036640">
    <property type="entry name" value="ABC1_TM_sf"/>
</dbReference>
<dbReference type="GO" id="GO:0005524">
    <property type="term" value="F:ATP binding"/>
    <property type="evidence" value="ECO:0007669"/>
    <property type="project" value="UniProtKB-KW"/>
</dbReference>
<dbReference type="InterPro" id="IPR039421">
    <property type="entry name" value="Type_1_exporter"/>
</dbReference>
<dbReference type="GO" id="GO:0016887">
    <property type="term" value="F:ATP hydrolysis activity"/>
    <property type="evidence" value="ECO:0007669"/>
    <property type="project" value="InterPro"/>
</dbReference>
<dbReference type="InterPro" id="IPR017871">
    <property type="entry name" value="ABC_transporter-like_CS"/>
</dbReference>
<feature type="transmembrane region" description="Helical" evidence="7">
    <location>
        <begin position="236"/>
        <end position="257"/>
    </location>
</feature>
<dbReference type="InterPro" id="IPR003439">
    <property type="entry name" value="ABC_transporter-like_ATP-bd"/>
</dbReference>
<proteinExistence type="predicted"/>
<evidence type="ECO:0000259" key="9">
    <source>
        <dbReference type="PROSITE" id="PS50929"/>
    </source>
</evidence>
<evidence type="ECO:0000256" key="5">
    <source>
        <dbReference type="ARBA" id="ARBA00022989"/>
    </source>
</evidence>
<dbReference type="SMART" id="SM00382">
    <property type="entry name" value="AAA"/>
    <property type="match status" value="1"/>
</dbReference>
<comment type="subcellular location">
    <subcellularLocation>
        <location evidence="1">Cell membrane</location>
        <topology evidence="1">Multi-pass membrane protein</topology>
    </subcellularLocation>
</comment>
<keyword evidence="2 7" id="KW-0812">Transmembrane</keyword>
<dbReference type="SUPFAM" id="SSF90123">
    <property type="entry name" value="ABC transporter transmembrane region"/>
    <property type="match status" value="1"/>
</dbReference>
<dbReference type="Gene3D" id="1.20.1560.10">
    <property type="entry name" value="ABC transporter type 1, transmembrane domain"/>
    <property type="match status" value="1"/>
</dbReference>
<dbReference type="InterPro" id="IPR003593">
    <property type="entry name" value="AAA+_ATPase"/>
</dbReference>
<feature type="transmembrane region" description="Helical" evidence="7">
    <location>
        <begin position="48"/>
        <end position="68"/>
    </location>
</feature>
<dbReference type="Proteomes" id="UP000515976">
    <property type="component" value="Chromosome"/>
</dbReference>
<dbReference type="GO" id="GO:0034040">
    <property type="term" value="F:ATPase-coupled lipid transmembrane transporter activity"/>
    <property type="evidence" value="ECO:0007669"/>
    <property type="project" value="TreeGrafter"/>
</dbReference>
<feature type="transmembrane region" description="Helical" evidence="7">
    <location>
        <begin position="129"/>
        <end position="150"/>
    </location>
</feature>
<evidence type="ECO:0000256" key="4">
    <source>
        <dbReference type="ARBA" id="ARBA00022840"/>
    </source>
</evidence>
<feature type="transmembrane region" description="Helical" evidence="7">
    <location>
        <begin position="156"/>
        <end position="173"/>
    </location>
</feature>
<evidence type="ECO:0000256" key="3">
    <source>
        <dbReference type="ARBA" id="ARBA00022741"/>
    </source>
</evidence>
<feature type="domain" description="ABC transporter" evidence="8">
    <location>
        <begin position="331"/>
        <end position="547"/>
    </location>
</feature>
<dbReference type="CDD" id="cd03228">
    <property type="entry name" value="ABCC_MRP_Like"/>
    <property type="match status" value="1"/>
</dbReference>
<dbReference type="KEGG" id="pei:H9L10_14640"/>
<keyword evidence="5 7" id="KW-1133">Transmembrane helix</keyword>
<keyword evidence="11" id="KW-1185">Reference proteome</keyword>
<reference evidence="10 11" key="1">
    <citation type="submission" date="2020-08" db="EMBL/GenBank/DDBJ databases">
        <title>Genome sequence of Phycicoccus endophyticus JCM 31784T.</title>
        <authorList>
            <person name="Hyun D.-W."/>
            <person name="Bae J.-W."/>
        </authorList>
    </citation>
    <scope>NUCLEOTIDE SEQUENCE [LARGE SCALE GENOMIC DNA]</scope>
    <source>
        <strain evidence="10 11">JCM 31784</strain>
    </source>
</reference>
<keyword evidence="6 7" id="KW-0472">Membrane</keyword>
<dbReference type="GO" id="GO:0034775">
    <property type="term" value="P:glutathione transmembrane transport"/>
    <property type="evidence" value="ECO:0007669"/>
    <property type="project" value="InterPro"/>
</dbReference>
<dbReference type="SUPFAM" id="SSF52540">
    <property type="entry name" value="P-loop containing nucleoside triphosphate hydrolases"/>
    <property type="match status" value="1"/>
</dbReference>
<feature type="domain" description="ABC transmembrane type-1" evidence="9">
    <location>
        <begin position="15"/>
        <end position="296"/>
    </location>
</feature>
<dbReference type="GO" id="GO:0045454">
    <property type="term" value="P:cell redox homeostasis"/>
    <property type="evidence" value="ECO:0007669"/>
    <property type="project" value="InterPro"/>
</dbReference>
<organism evidence="10 11">
    <name type="scientific">Phycicoccus endophyticus</name>
    <dbReference type="NCBI Taxonomy" id="1690220"/>
    <lineage>
        <taxon>Bacteria</taxon>
        <taxon>Bacillati</taxon>
        <taxon>Actinomycetota</taxon>
        <taxon>Actinomycetes</taxon>
        <taxon>Micrococcales</taxon>
        <taxon>Intrasporangiaceae</taxon>
        <taxon>Phycicoccus</taxon>
    </lineage>
</organism>
<dbReference type="InterPro" id="IPR014223">
    <property type="entry name" value="ABC_CydC/D"/>
</dbReference>
<evidence type="ECO:0000313" key="10">
    <source>
        <dbReference type="EMBL" id="QNN49405.1"/>
    </source>
</evidence>
<feature type="transmembrane region" description="Helical" evidence="7">
    <location>
        <begin position="263"/>
        <end position="284"/>
    </location>
</feature>
<dbReference type="Gene3D" id="3.40.50.300">
    <property type="entry name" value="P-loop containing nucleotide triphosphate hydrolases"/>
    <property type="match status" value="1"/>
</dbReference>
<dbReference type="RefSeq" id="WP_166099502.1">
    <property type="nucleotide sequence ID" value="NZ_BMMY01000005.1"/>
</dbReference>
<dbReference type="InterPro" id="IPR027417">
    <property type="entry name" value="P-loop_NTPase"/>
</dbReference>
<dbReference type="PANTHER" id="PTHR24221">
    <property type="entry name" value="ATP-BINDING CASSETTE SUB-FAMILY B"/>
    <property type="match status" value="1"/>
</dbReference>
<protein>
    <submittedName>
        <fullName evidence="10">Thiol reductant ABC exporter subunit CydC</fullName>
    </submittedName>
</protein>
<keyword evidence="4" id="KW-0067">ATP-binding</keyword>
<dbReference type="GO" id="GO:0005886">
    <property type="term" value="C:plasma membrane"/>
    <property type="evidence" value="ECO:0007669"/>
    <property type="project" value="UniProtKB-SubCell"/>
</dbReference>
<sequence length="549" mass="56498">MTAATAVVRPTRATLLAGLLGGAATSAGIALTATSGWLIVRASERPVILTLLAAIVAVRAFGMARPFFRYLERIVSHDAALGDLADRRSALYAALVPLTPARLGRRARSRVLTGVVDDLTDVVEAQVRVTVPLVSSAVAGLGAAVLAAAFAPAVGLVVAGLLVVLALGCALAWRAESRSRDELLEARAETARVADLVARQAGELRAIGAGEDALGWLEQAHATLRAAVRRQSRGRALVAALVLVGTAAATVAAATVVDPSVTGAPVAALLVLVPVAVGEALAPLTDTMRALARAQGSNARLGALLAQDPAVRDPEAPAPCTAERTTSGPLVRLEGARASWGGEGDQLAATDLELAPGRHVAVVGPNGSGKSTLLAVLARHLDVSGGRHTVDGTDVRELPLEETRAQVAVVDDEPHVFATTLAENLRLARPDADDDAVRHALDLAGLAGWAAELPDGLDTRLGTGGRGVSGGERTRLGVARAVLADRPVVLLDEPTAHLDHPTATAVLDDVLDATRERSVVLVSHRDEALDRVDAVVDLGARPTSSHPKE</sequence>
<dbReference type="NCBIfam" id="TIGR02868">
    <property type="entry name" value="CydC"/>
    <property type="match status" value="1"/>
</dbReference>
<dbReference type="InterPro" id="IPR011527">
    <property type="entry name" value="ABC1_TM_dom"/>
</dbReference>
<dbReference type="PROSITE" id="PS00211">
    <property type="entry name" value="ABC_TRANSPORTER_1"/>
    <property type="match status" value="1"/>
</dbReference>
<keyword evidence="3" id="KW-0547">Nucleotide-binding</keyword>
<dbReference type="Pfam" id="PF00005">
    <property type="entry name" value="ABC_tran"/>
    <property type="match status" value="1"/>
</dbReference>
<dbReference type="EMBL" id="CP060712">
    <property type="protein sequence ID" value="QNN49405.1"/>
    <property type="molecule type" value="Genomic_DNA"/>
</dbReference>
<dbReference type="PROSITE" id="PS50893">
    <property type="entry name" value="ABC_TRANSPORTER_2"/>
    <property type="match status" value="1"/>
</dbReference>
<evidence type="ECO:0000256" key="7">
    <source>
        <dbReference type="SAM" id="Phobius"/>
    </source>
</evidence>
<evidence type="ECO:0000259" key="8">
    <source>
        <dbReference type="PROSITE" id="PS50893"/>
    </source>
</evidence>
<dbReference type="PROSITE" id="PS50929">
    <property type="entry name" value="ABC_TM1F"/>
    <property type="match status" value="1"/>
</dbReference>
<dbReference type="PANTHER" id="PTHR24221:SF654">
    <property type="entry name" value="ATP-BINDING CASSETTE SUB-FAMILY B MEMBER 6"/>
    <property type="match status" value="1"/>
</dbReference>
<dbReference type="AlphaFoldDB" id="A0A7G9R1D0"/>
<gene>
    <name evidence="10" type="primary">cydC</name>
    <name evidence="10" type="ORF">H9L10_14640</name>
</gene>